<accession>H3NLK9</accession>
<organism evidence="1 2">
    <name type="scientific">Helcococcus kunzii ATCC 51366</name>
    <dbReference type="NCBI Taxonomy" id="883114"/>
    <lineage>
        <taxon>Bacteria</taxon>
        <taxon>Bacillati</taxon>
        <taxon>Bacillota</taxon>
        <taxon>Tissierellia</taxon>
        <taxon>Tissierellales</taxon>
        <taxon>Peptoniphilaceae</taxon>
        <taxon>Helcococcus</taxon>
    </lineage>
</organism>
<evidence type="ECO:0000313" key="1">
    <source>
        <dbReference type="EMBL" id="EHR35774.1"/>
    </source>
</evidence>
<dbReference type="Proteomes" id="UP000004191">
    <property type="component" value="Unassembled WGS sequence"/>
</dbReference>
<gene>
    <name evidence="1" type="ORF">HMPREF9709_00220</name>
</gene>
<dbReference type="EMBL" id="AGEI01000007">
    <property type="protein sequence ID" value="EHR35774.1"/>
    <property type="molecule type" value="Genomic_DNA"/>
</dbReference>
<name>H3NLK9_9FIRM</name>
<feature type="non-terminal residue" evidence="1">
    <location>
        <position position="1"/>
    </location>
</feature>
<reference evidence="1 2" key="1">
    <citation type="submission" date="2012-01" db="EMBL/GenBank/DDBJ databases">
        <title>The Genome Sequence of Helcococcus kunzii ATCC 51366.</title>
        <authorList>
            <consortium name="The Broad Institute Genome Sequencing Platform"/>
            <person name="Earl A."/>
            <person name="Ward D."/>
            <person name="Feldgarden M."/>
            <person name="Gevers D."/>
            <person name="Huys G."/>
            <person name="Young S.K."/>
            <person name="Zeng Q."/>
            <person name="Gargeya S."/>
            <person name="Fitzgerald M."/>
            <person name="Haas B."/>
            <person name="Abouelleil A."/>
            <person name="Alvarado L."/>
            <person name="Arachchi H.M."/>
            <person name="Berlin A."/>
            <person name="Chapman S.B."/>
            <person name="Gearin G."/>
            <person name="Goldberg J."/>
            <person name="Griggs A."/>
            <person name="Gujja S."/>
            <person name="Hansen M."/>
            <person name="Heiman D."/>
            <person name="Howarth C."/>
            <person name="Larimer J."/>
            <person name="Lui A."/>
            <person name="MacDonald P.J.P."/>
            <person name="McCowen C."/>
            <person name="Montmayeur A."/>
            <person name="Murphy C."/>
            <person name="Neiman D."/>
            <person name="Pearson M."/>
            <person name="Priest M."/>
            <person name="Roberts A."/>
            <person name="Saif S."/>
            <person name="Shea T."/>
            <person name="Sisk P."/>
            <person name="Stolte C."/>
            <person name="Sykes S."/>
            <person name="Wortman J."/>
            <person name="Nusbaum C."/>
            <person name="Birren B."/>
        </authorList>
    </citation>
    <scope>NUCLEOTIDE SEQUENCE [LARGE SCALE GENOMIC DNA]</scope>
    <source>
        <strain evidence="1 2">ATCC 51366</strain>
    </source>
</reference>
<comment type="caution">
    <text evidence="1">The sequence shown here is derived from an EMBL/GenBank/DDBJ whole genome shotgun (WGS) entry which is preliminary data.</text>
</comment>
<proteinExistence type="predicted"/>
<dbReference type="HOGENOM" id="CLU_3361254_0_0_9"/>
<evidence type="ECO:0000313" key="2">
    <source>
        <dbReference type="Proteomes" id="UP000004191"/>
    </source>
</evidence>
<protein>
    <submittedName>
        <fullName evidence="1">Uncharacterized protein</fullName>
    </submittedName>
</protein>
<sequence length="36" mass="4200">NKKNRKRKGQKIGLDPNGIRKIENARVKKWVLTLAK</sequence>
<keyword evidence="2" id="KW-1185">Reference proteome</keyword>
<dbReference type="AlphaFoldDB" id="H3NLK9"/>